<feature type="signal peptide" evidence="2">
    <location>
        <begin position="1"/>
        <end position="23"/>
    </location>
</feature>
<gene>
    <name evidence="3" type="ORF">E4K67_26190</name>
</gene>
<evidence type="ECO:0000256" key="2">
    <source>
        <dbReference type="SAM" id="SignalP"/>
    </source>
</evidence>
<dbReference type="Proteomes" id="UP000298460">
    <property type="component" value="Unassembled WGS sequence"/>
</dbReference>
<organism evidence="3 4">
    <name type="scientific">Desulfosporosinus fructosivorans</name>
    <dbReference type="NCBI Taxonomy" id="2018669"/>
    <lineage>
        <taxon>Bacteria</taxon>
        <taxon>Bacillati</taxon>
        <taxon>Bacillota</taxon>
        <taxon>Clostridia</taxon>
        <taxon>Eubacteriales</taxon>
        <taxon>Desulfitobacteriaceae</taxon>
        <taxon>Desulfosporosinus</taxon>
    </lineage>
</organism>
<name>A0A4Z0QXJ2_9FIRM</name>
<feature type="compositionally biased region" description="Basic and acidic residues" evidence="1">
    <location>
        <begin position="79"/>
        <end position="91"/>
    </location>
</feature>
<evidence type="ECO:0000313" key="3">
    <source>
        <dbReference type="EMBL" id="TGE35224.1"/>
    </source>
</evidence>
<feature type="region of interest" description="Disordered" evidence="1">
    <location>
        <begin position="79"/>
        <end position="106"/>
    </location>
</feature>
<evidence type="ECO:0000313" key="4">
    <source>
        <dbReference type="Proteomes" id="UP000298460"/>
    </source>
</evidence>
<keyword evidence="4" id="KW-1185">Reference proteome</keyword>
<evidence type="ECO:0000256" key="1">
    <source>
        <dbReference type="SAM" id="MobiDB-lite"/>
    </source>
</evidence>
<comment type="caution">
    <text evidence="3">The sequence shown here is derived from an EMBL/GenBank/DDBJ whole genome shotgun (WGS) entry which is preliminary data.</text>
</comment>
<sequence>MRKMAATILALAMLVLSAVPALGATVDQGKLKELQELYQQKYTIQTQIIEKKVKAGILDQTKADKIMNKMKEHQQRINQDFEKGEFHDFGPKKGCGQKPSNAQKTE</sequence>
<reference evidence="3 4" key="1">
    <citation type="submission" date="2019-03" db="EMBL/GenBank/DDBJ databases">
        <title>Draft Genome Sequence of Desulfosporosinus fructosivorans Strain 63.6F, Isolated from Marine Sediment in the Baltic Sea.</title>
        <authorList>
            <person name="Hausmann B."/>
            <person name="Vandieken V."/>
            <person name="Pjevac P."/>
            <person name="Schreck K."/>
            <person name="Herbold C.W."/>
            <person name="Loy A."/>
        </authorList>
    </citation>
    <scope>NUCLEOTIDE SEQUENCE [LARGE SCALE GENOMIC DNA]</scope>
    <source>
        <strain evidence="3 4">63.6F</strain>
    </source>
</reference>
<dbReference type="EMBL" id="SPQQ01000017">
    <property type="protein sequence ID" value="TGE35224.1"/>
    <property type="molecule type" value="Genomic_DNA"/>
</dbReference>
<dbReference type="InterPro" id="IPR024485">
    <property type="entry name" value="DUF2680"/>
</dbReference>
<proteinExistence type="predicted"/>
<accession>A0A4Z0QXJ2</accession>
<dbReference type="Pfam" id="PF10925">
    <property type="entry name" value="DUF2680"/>
    <property type="match status" value="1"/>
</dbReference>
<dbReference type="AlphaFoldDB" id="A0A4Z0QXJ2"/>
<protein>
    <submittedName>
        <fullName evidence="3">DUF2680 domain-containing protein</fullName>
    </submittedName>
</protein>
<dbReference type="OrthoDB" id="1799122at2"/>
<dbReference type="RefSeq" id="WP_135552178.1">
    <property type="nucleotide sequence ID" value="NZ_SPQQ01000017.1"/>
</dbReference>
<keyword evidence="2" id="KW-0732">Signal</keyword>
<feature type="chain" id="PRO_5021307542" evidence="2">
    <location>
        <begin position="24"/>
        <end position="106"/>
    </location>
</feature>